<evidence type="ECO:0000313" key="3">
    <source>
        <dbReference type="Proteomes" id="UP001642484"/>
    </source>
</evidence>
<keyword evidence="3" id="KW-1185">Reference proteome</keyword>
<evidence type="ECO:0000256" key="1">
    <source>
        <dbReference type="SAM" id="MobiDB-lite"/>
    </source>
</evidence>
<comment type="caution">
    <text evidence="2">The sequence shown here is derived from an EMBL/GenBank/DDBJ whole genome shotgun (WGS) entry which is preliminary data.</text>
</comment>
<feature type="region of interest" description="Disordered" evidence="1">
    <location>
        <begin position="1"/>
        <end position="28"/>
    </location>
</feature>
<accession>A0ABP0QS83</accession>
<dbReference type="EMBL" id="CAXAMN010024897">
    <property type="protein sequence ID" value="CAK9090829.1"/>
    <property type="molecule type" value="Genomic_DNA"/>
</dbReference>
<evidence type="ECO:0000313" key="2">
    <source>
        <dbReference type="EMBL" id="CAK9090829.1"/>
    </source>
</evidence>
<organism evidence="2 3">
    <name type="scientific">Durusdinium trenchii</name>
    <dbReference type="NCBI Taxonomy" id="1381693"/>
    <lineage>
        <taxon>Eukaryota</taxon>
        <taxon>Sar</taxon>
        <taxon>Alveolata</taxon>
        <taxon>Dinophyceae</taxon>
        <taxon>Suessiales</taxon>
        <taxon>Symbiodiniaceae</taxon>
        <taxon>Durusdinium</taxon>
    </lineage>
</organism>
<name>A0ABP0QS83_9DINO</name>
<protein>
    <submittedName>
        <fullName evidence="2">Uncharacterized protein</fullName>
    </submittedName>
</protein>
<reference evidence="2 3" key="1">
    <citation type="submission" date="2024-02" db="EMBL/GenBank/DDBJ databases">
        <authorList>
            <person name="Chen Y."/>
            <person name="Shah S."/>
            <person name="Dougan E. K."/>
            <person name="Thang M."/>
            <person name="Chan C."/>
        </authorList>
    </citation>
    <scope>NUCLEOTIDE SEQUENCE [LARGE SCALE GENOMIC DNA]</scope>
</reference>
<sequence length="615" mass="70723">MKRVRSSDGPLPPKRRGGIRQRRERQAREEALPQQSVLAVLLLQLFAWGDISAQLAQKIADAAYKDANSMKAAETDLGHLQKIASVGCGGQYQNKCYSDLMKNLPMRIHIPVPTLTKLPFSCGDLLQGFLLPHEMFSALHHHYPSAWSKFVVPSQERLESFWRTNSLHPSFAARNLDSRPEYRRFCVPLSLHGDDVPVVGVGKAWCALLTVFSWTSMCGLGSTKESQFFIWGCWEKLRKYNLDDQAQDTLGSFFKVLVWSLQWLERGQWPDRDWQGKMFPPLSEAGRKALKPLANGYYAALWSILGDLDYLAKALLLPRSTLASGPCSLCRCKGKGPYSWLDFSLKAAWRTVQWTAHGWRQWPERSKSPLFDIDGFTPHLIALDWLHCKYLGHDQFTYGSILSLLTHYILKKSPTENTAQVWKDIREYYNAHKTPSRFRTMKVSMFQRKDPQYPKLRGKGAEIKWLAGPMLSVWEKYQNNNLQIHKQIHSYLQLNFELEETLNRYKEDMALPPDVAAYFENTCTAMLLVLSAVAEHFLAEKLFSLTQKAHFCQHISMMSRFVSPRLTWCFTGEDMQKRMSHLCKACVQGQQPSQSVLKLITRYRLGLHLTFMDQS</sequence>
<gene>
    <name evidence="2" type="ORF">CCMP2556_LOCUS43618</name>
</gene>
<feature type="compositionally biased region" description="Basic residues" evidence="1">
    <location>
        <begin position="13"/>
        <end position="23"/>
    </location>
</feature>
<proteinExistence type="predicted"/>
<dbReference type="Proteomes" id="UP001642484">
    <property type="component" value="Unassembled WGS sequence"/>
</dbReference>